<evidence type="ECO:0000313" key="1">
    <source>
        <dbReference type="EMBL" id="TFY52080.1"/>
    </source>
</evidence>
<gene>
    <name evidence="1" type="ORF">EVG20_g10714</name>
</gene>
<comment type="caution">
    <text evidence="1">The sequence shown here is derived from an EMBL/GenBank/DDBJ whole genome shotgun (WGS) entry which is preliminary data.</text>
</comment>
<keyword evidence="2" id="KW-1185">Reference proteome</keyword>
<evidence type="ECO:0000313" key="2">
    <source>
        <dbReference type="Proteomes" id="UP000298327"/>
    </source>
</evidence>
<accession>A0A4Y9XPM3</accession>
<dbReference type="AlphaFoldDB" id="A0A4Y9XPM3"/>
<protein>
    <submittedName>
        <fullName evidence="1">Uncharacterized protein</fullName>
    </submittedName>
</protein>
<dbReference type="OrthoDB" id="10279788at2759"/>
<dbReference type="Proteomes" id="UP000298327">
    <property type="component" value="Unassembled WGS sequence"/>
</dbReference>
<name>A0A4Y9XPM3_9AGAM</name>
<reference evidence="1 2" key="1">
    <citation type="submission" date="2019-02" db="EMBL/GenBank/DDBJ databases">
        <title>Genome sequencing of the rare red list fungi Dentipellis fragilis.</title>
        <authorList>
            <person name="Buettner E."/>
            <person name="Kellner H."/>
        </authorList>
    </citation>
    <scope>NUCLEOTIDE SEQUENCE [LARGE SCALE GENOMIC DNA]</scope>
    <source>
        <strain evidence="1 2">DSM 105465</strain>
    </source>
</reference>
<proteinExistence type="predicted"/>
<dbReference type="EMBL" id="SEOQ01001376">
    <property type="protein sequence ID" value="TFY52080.1"/>
    <property type="molecule type" value="Genomic_DNA"/>
</dbReference>
<organism evidence="1 2">
    <name type="scientific">Dentipellis fragilis</name>
    <dbReference type="NCBI Taxonomy" id="205917"/>
    <lineage>
        <taxon>Eukaryota</taxon>
        <taxon>Fungi</taxon>
        <taxon>Dikarya</taxon>
        <taxon>Basidiomycota</taxon>
        <taxon>Agaricomycotina</taxon>
        <taxon>Agaricomycetes</taxon>
        <taxon>Russulales</taxon>
        <taxon>Hericiaceae</taxon>
        <taxon>Dentipellis</taxon>
    </lineage>
</organism>
<sequence length="173" mass="20356">MSRARAVQTYPLVLVQYRSPSQEYGDERKFEWALQVQVDKRRLKGPIFRVIDMDGTFSESGAWWMYVMEDGTLRYDPLCYGGIQIGEIHPLGLNRLREVIQGHQLVPKRGSWRSRHWALEVMEILKGHGWIRHDLVPRRLEKGMFLPEFRRLSRVRVSSPEGENAPYPPVTFY</sequence>